<organism evidence="1 2">
    <name type="scientific">Hermanssonia centrifuga</name>
    <dbReference type="NCBI Taxonomy" id="98765"/>
    <lineage>
        <taxon>Eukaryota</taxon>
        <taxon>Fungi</taxon>
        <taxon>Dikarya</taxon>
        <taxon>Basidiomycota</taxon>
        <taxon>Agaricomycotina</taxon>
        <taxon>Agaricomycetes</taxon>
        <taxon>Polyporales</taxon>
        <taxon>Meruliaceae</taxon>
        <taxon>Hermanssonia</taxon>
    </lineage>
</organism>
<accession>A0A2R6P5D0</accession>
<reference evidence="1 2" key="1">
    <citation type="submission" date="2018-02" db="EMBL/GenBank/DDBJ databases">
        <title>Genome sequence of the basidiomycete white-rot fungus Phlebia centrifuga.</title>
        <authorList>
            <person name="Granchi Z."/>
            <person name="Peng M."/>
            <person name="de Vries R.P."/>
            <person name="Hilden K."/>
            <person name="Makela M.R."/>
            <person name="Grigoriev I."/>
            <person name="Riley R."/>
        </authorList>
    </citation>
    <scope>NUCLEOTIDE SEQUENCE [LARGE SCALE GENOMIC DNA]</scope>
    <source>
        <strain evidence="1 2">FBCC195</strain>
    </source>
</reference>
<name>A0A2R6P5D0_9APHY</name>
<evidence type="ECO:0000313" key="2">
    <source>
        <dbReference type="Proteomes" id="UP000186601"/>
    </source>
</evidence>
<sequence>MGRKIVLEGPEYVMDARLVKLCRRIHASHTEAAKYQGWYLAVTGNGFYPESIHEDTVY</sequence>
<dbReference type="Proteomes" id="UP000186601">
    <property type="component" value="Unassembled WGS sequence"/>
</dbReference>
<comment type="caution">
    <text evidence="1">The sequence shown here is derived from an EMBL/GenBank/DDBJ whole genome shotgun (WGS) entry which is preliminary data.</text>
</comment>
<proteinExistence type="predicted"/>
<gene>
    <name evidence="1" type="ORF">PHLCEN_2v5412</name>
</gene>
<protein>
    <submittedName>
        <fullName evidence="1">Uncharacterized protein</fullName>
    </submittedName>
</protein>
<keyword evidence="2" id="KW-1185">Reference proteome</keyword>
<dbReference type="EMBL" id="MLYV02000532">
    <property type="protein sequence ID" value="PSR85521.1"/>
    <property type="molecule type" value="Genomic_DNA"/>
</dbReference>
<evidence type="ECO:0000313" key="1">
    <source>
        <dbReference type="EMBL" id="PSR85521.1"/>
    </source>
</evidence>
<dbReference type="AlphaFoldDB" id="A0A2R6P5D0"/>